<reference evidence="1 2" key="1">
    <citation type="submission" date="2019-01" db="EMBL/GenBank/DDBJ databases">
        <title>Sequencing of cultivated peanut Arachis hypogaea provides insights into genome evolution and oil improvement.</title>
        <authorList>
            <person name="Chen X."/>
        </authorList>
    </citation>
    <scope>NUCLEOTIDE SEQUENCE [LARGE SCALE GENOMIC DNA]</scope>
    <source>
        <strain evidence="2">cv. Fuhuasheng</strain>
        <tissue evidence="1">Leaves</tissue>
    </source>
</reference>
<gene>
    <name evidence="1" type="ORF">Ahy_B08g089302</name>
</gene>
<evidence type="ECO:0000313" key="2">
    <source>
        <dbReference type="Proteomes" id="UP000289738"/>
    </source>
</evidence>
<dbReference type="AlphaFoldDB" id="A0A444XXC8"/>
<comment type="caution">
    <text evidence="1">The sequence shown here is derived from an EMBL/GenBank/DDBJ whole genome shotgun (WGS) entry which is preliminary data.</text>
</comment>
<dbReference type="STRING" id="3818.A0A444XXC8"/>
<name>A0A444XXC8_ARAHY</name>
<organism evidence="1 2">
    <name type="scientific">Arachis hypogaea</name>
    <name type="common">Peanut</name>
    <dbReference type="NCBI Taxonomy" id="3818"/>
    <lineage>
        <taxon>Eukaryota</taxon>
        <taxon>Viridiplantae</taxon>
        <taxon>Streptophyta</taxon>
        <taxon>Embryophyta</taxon>
        <taxon>Tracheophyta</taxon>
        <taxon>Spermatophyta</taxon>
        <taxon>Magnoliopsida</taxon>
        <taxon>eudicotyledons</taxon>
        <taxon>Gunneridae</taxon>
        <taxon>Pentapetalae</taxon>
        <taxon>rosids</taxon>
        <taxon>fabids</taxon>
        <taxon>Fabales</taxon>
        <taxon>Fabaceae</taxon>
        <taxon>Papilionoideae</taxon>
        <taxon>50 kb inversion clade</taxon>
        <taxon>dalbergioids sensu lato</taxon>
        <taxon>Dalbergieae</taxon>
        <taxon>Pterocarpus clade</taxon>
        <taxon>Arachis</taxon>
    </lineage>
</organism>
<dbReference type="Proteomes" id="UP000289738">
    <property type="component" value="Chromosome B08"/>
</dbReference>
<dbReference type="EMBL" id="SDMP01000018">
    <property type="protein sequence ID" value="RYQ94402.1"/>
    <property type="molecule type" value="Genomic_DNA"/>
</dbReference>
<proteinExistence type="predicted"/>
<dbReference type="Gene3D" id="3.40.50.970">
    <property type="match status" value="1"/>
</dbReference>
<evidence type="ECO:0000313" key="1">
    <source>
        <dbReference type="EMBL" id="RYQ94402.1"/>
    </source>
</evidence>
<sequence length="162" mass="18218">MHRLILTCAEIQFEWRFFSLCWCRRRHCPSSLVYAALLCADRPSALLNADGVSLKSRSLAVDRRAMPRVAAPRLAWPHLALLPEVLGRNWCPDGLFAIYIILSFKGMAKATKAFDGDDYLIGTSAELKYALLEFFSAWKPAVINVIIDSHAGSKSGRRQHKN</sequence>
<keyword evidence="2" id="KW-1185">Reference proteome</keyword>
<accession>A0A444XXC8</accession>
<protein>
    <submittedName>
        <fullName evidence="1">Uncharacterized protein</fullName>
    </submittedName>
</protein>